<gene>
    <name evidence="1" type="ORF">I6N98_07315</name>
</gene>
<sequence>MTVKCTIDHDLDTVWEMLSDPQFRVDRSEALGEFNAECEIETDDDSATVTMSRDVERELPSVLAKVFNSRQSLSFVEQWQWDGEGWTGTLQVEVQGQPVKISADFSLKPDGDGCVYEITHYCKAKIPLVGGKVEKFILAETDKGAEAELDYLIKALG</sequence>
<reference evidence="1 2" key="1">
    <citation type="submission" date="2020-12" db="EMBL/GenBank/DDBJ databases">
        <authorList>
            <person name="Shan Y."/>
        </authorList>
    </citation>
    <scope>NUCLEOTIDE SEQUENCE [LARGE SCALE GENOMIC DNA]</scope>
    <source>
        <strain evidence="2">csc3.9</strain>
    </source>
</reference>
<dbReference type="AlphaFoldDB" id="A0A7T4R372"/>
<evidence type="ECO:0000313" key="2">
    <source>
        <dbReference type="Proteomes" id="UP000596063"/>
    </source>
</evidence>
<evidence type="ECO:0000313" key="1">
    <source>
        <dbReference type="EMBL" id="QQD19644.1"/>
    </source>
</evidence>
<dbReference type="KEGG" id="snan:I6N98_07315"/>
<protein>
    <submittedName>
        <fullName evidence="1">DUF2505 domain-containing protein</fullName>
    </submittedName>
</protein>
<dbReference type="InterPro" id="IPR023393">
    <property type="entry name" value="START-like_dom_sf"/>
</dbReference>
<dbReference type="Pfam" id="PF10698">
    <property type="entry name" value="DUF2505"/>
    <property type="match status" value="1"/>
</dbReference>
<dbReference type="InterPro" id="IPR019639">
    <property type="entry name" value="DUF2505"/>
</dbReference>
<dbReference type="EMBL" id="CP066167">
    <property type="protein sequence ID" value="QQD19644.1"/>
    <property type="molecule type" value="Genomic_DNA"/>
</dbReference>
<dbReference type="SUPFAM" id="SSF55961">
    <property type="entry name" value="Bet v1-like"/>
    <property type="match status" value="1"/>
</dbReference>
<proteinExistence type="predicted"/>
<organism evidence="1 2">
    <name type="scientific">Spongiibacter nanhainus</name>
    <dbReference type="NCBI Taxonomy" id="2794344"/>
    <lineage>
        <taxon>Bacteria</taxon>
        <taxon>Pseudomonadati</taxon>
        <taxon>Pseudomonadota</taxon>
        <taxon>Gammaproteobacteria</taxon>
        <taxon>Cellvibrionales</taxon>
        <taxon>Spongiibacteraceae</taxon>
        <taxon>Spongiibacter</taxon>
    </lineage>
</organism>
<name>A0A7T4R372_9GAMM</name>
<dbReference type="Gene3D" id="3.30.530.20">
    <property type="match status" value="1"/>
</dbReference>
<keyword evidence="2" id="KW-1185">Reference proteome</keyword>
<dbReference type="RefSeq" id="WP_198571128.1">
    <property type="nucleotide sequence ID" value="NZ_CP066167.1"/>
</dbReference>
<accession>A0A7T4R372</accession>
<dbReference type="Proteomes" id="UP000596063">
    <property type="component" value="Chromosome"/>
</dbReference>